<gene>
    <name evidence="9" type="primary">lacF_3</name>
    <name evidence="9" type="ORF">PMF13cell1_00216</name>
</gene>
<organism evidence="9 10">
    <name type="scientific">Blautia producta</name>
    <dbReference type="NCBI Taxonomy" id="33035"/>
    <lineage>
        <taxon>Bacteria</taxon>
        <taxon>Bacillati</taxon>
        <taxon>Bacillota</taxon>
        <taxon>Clostridia</taxon>
        <taxon>Lachnospirales</taxon>
        <taxon>Lachnospiraceae</taxon>
        <taxon>Blautia</taxon>
    </lineage>
</organism>
<dbReference type="GO" id="GO:0005886">
    <property type="term" value="C:plasma membrane"/>
    <property type="evidence" value="ECO:0007669"/>
    <property type="project" value="UniProtKB-SubCell"/>
</dbReference>
<dbReference type="PANTHER" id="PTHR30193">
    <property type="entry name" value="ABC TRANSPORTER PERMEASE PROTEIN"/>
    <property type="match status" value="1"/>
</dbReference>
<evidence type="ECO:0000313" key="10">
    <source>
        <dbReference type="Proteomes" id="UP000289794"/>
    </source>
</evidence>
<keyword evidence="3" id="KW-1003">Cell membrane</keyword>
<dbReference type="Pfam" id="PF00528">
    <property type="entry name" value="BPD_transp_1"/>
    <property type="match status" value="1"/>
</dbReference>
<accession>A0A4P6LUF1</accession>
<dbReference type="InterPro" id="IPR035906">
    <property type="entry name" value="MetI-like_sf"/>
</dbReference>
<dbReference type="EMBL" id="CP035945">
    <property type="protein sequence ID" value="QBE94723.1"/>
    <property type="molecule type" value="Genomic_DNA"/>
</dbReference>
<keyword evidence="2 7" id="KW-0813">Transport</keyword>
<dbReference type="InterPro" id="IPR000515">
    <property type="entry name" value="MetI-like"/>
</dbReference>
<feature type="transmembrane region" description="Helical" evidence="7">
    <location>
        <begin position="282"/>
        <end position="301"/>
    </location>
</feature>
<dbReference type="RefSeq" id="WP_243125998.1">
    <property type="nucleotide sequence ID" value="NZ_CP035945.1"/>
</dbReference>
<name>A0A4P6LUF1_9FIRM</name>
<evidence type="ECO:0000256" key="1">
    <source>
        <dbReference type="ARBA" id="ARBA00004651"/>
    </source>
</evidence>
<evidence type="ECO:0000259" key="8">
    <source>
        <dbReference type="PROSITE" id="PS50928"/>
    </source>
</evidence>
<dbReference type="PANTHER" id="PTHR30193:SF37">
    <property type="entry name" value="INNER MEMBRANE ABC TRANSPORTER PERMEASE PROTEIN YCJO"/>
    <property type="match status" value="1"/>
</dbReference>
<feature type="transmembrane region" description="Helical" evidence="7">
    <location>
        <begin position="151"/>
        <end position="171"/>
    </location>
</feature>
<dbReference type="SUPFAM" id="SSF161098">
    <property type="entry name" value="MetI-like"/>
    <property type="match status" value="1"/>
</dbReference>
<dbReference type="InterPro" id="IPR051393">
    <property type="entry name" value="ABC_transporter_permease"/>
</dbReference>
<dbReference type="KEGG" id="bpro:PMF13cell1_00216"/>
<feature type="transmembrane region" description="Helical" evidence="7">
    <location>
        <begin position="111"/>
        <end position="131"/>
    </location>
</feature>
<feature type="domain" description="ABC transmembrane type-1" evidence="8">
    <location>
        <begin position="73"/>
        <end position="298"/>
    </location>
</feature>
<keyword evidence="5 7" id="KW-1133">Transmembrane helix</keyword>
<protein>
    <submittedName>
        <fullName evidence="9">Lactose transport system permease protein LacF</fullName>
    </submittedName>
</protein>
<dbReference type="Proteomes" id="UP000289794">
    <property type="component" value="Chromosome"/>
</dbReference>
<evidence type="ECO:0000256" key="7">
    <source>
        <dbReference type="RuleBase" id="RU363032"/>
    </source>
</evidence>
<reference evidence="9 10" key="1">
    <citation type="submission" date="2019-01" db="EMBL/GenBank/DDBJ databases">
        <title>PMF-metabolizing Aryl O-demethylase.</title>
        <authorList>
            <person name="Kim M."/>
        </authorList>
    </citation>
    <scope>NUCLEOTIDE SEQUENCE [LARGE SCALE GENOMIC DNA]</scope>
    <source>
        <strain evidence="9 10">PMF1</strain>
    </source>
</reference>
<feature type="transmembrane region" description="Helical" evidence="7">
    <location>
        <begin position="77"/>
        <end position="99"/>
    </location>
</feature>
<comment type="subcellular location">
    <subcellularLocation>
        <location evidence="1 7">Cell membrane</location>
        <topology evidence="1 7">Multi-pass membrane protein</topology>
    </subcellularLocation>
</comment>
<dbReference type="PROSITE" id="PS50928">
    <property type="entry name" value="ABC_TM1"/>
    <property type="match status" value="1"/>
</dbReference>
<evidence type="ECO:0000256" key="3">
    <source>
        <dbReference type="ARBA" id="ARBA00022475"/>
    </source>
</evidence>
<evidence type="ECO:0000256" key="5">
    <source>
        <dbReference type="ARBA" id="ARBA00022989"/>
    </source>
</evidence>
<comment type="similarity">
    <text evidence="7">Belongs to the binding-protein-dependent transport system permease family.</text>
</comment>
<evidence type="ECO:0000256" key="4">
    <source>
        <dbReference type="ARBA" id="ARBA00022692"/>
    </source>
</evidence>
<sequence length="310" mass="35029">MKGKSKGLKRNSKWPYLFCLPFLAAYFLFNLFPMLYSFQLSFFDWNGVGLKKFVGLQNYITLFTKDPLFLKSLGNTIILMVFSTPITVFLGMMVAYLLFDIGRGKRFYQTVNFFPYITTPVAIGFIFSYLFDWQSGYINKLLVGLGVISEPVYWLQSVAASKIIVVIMIVWRYLGYYMTIYLAAMTSMPAEVYEAAAVDGATRFKMFTKITVPMLKNTTMFLIVTSIIGGLQMFEEPKLLFSGWASIGNGQTGGPGNTVLTTVWKFYNDAFNMDSKLGYGSAIAYSLFVFIIIFSIVGFRITKGRGGNDE</sequence>
<proteinExistence type="inferred from homology"/>
<keyword evidence="6 7" id="KW-0472">Membrane</keyword>
<dbReference type="GO" id="GO:0055085">
    <property type="term" value="P:transmembrane transport"/>
    <property type="evidence" value="ECO:0007669"/>
    <property type="project" value="InterPro"/>
</dbReference>
<evidence type="ECO:0000256" key="6">
    <source>
        <dbReference type="ARBA" id="ARBA00023136"/>
    </source>
</evidence>
<dbReference type="AlphaFoldDB" id="A0A4P6LUF1"/>
<evidence type="ECO:0000256" key="2">
    <source>
        <dbReference type="ARBA" id="ARBA00022448"/>
    </source>
</evidence>
<evidence type="ECO:0000313" key="9">
    <source>
        <dbReference type="EMBL" id="QBE94723.1"/>
    </source>
</evidence>
<feature type="transmembrane region" description="Helical" evidence="7">
    <location>
        <begin position="214"/>
        <end position="234"/>
    </location>
</feature>
<dbReference type="CDD" id="cd06261">
    <property type="entry name" value="TM_PBP2"/>
    <property type="match status" value="1"/>
</dbReference>
<dbReference type="Gene3D" id="1.10.3720.10">
    <property type="entry name" value="MetI-like"/>
    <property type="match status" value="1"/>
</dbReference>
<feature type="transmembrane region" description="Helical" evidence="7">
    <location>
        <begin position="14"/>
        <end position="36"/>
    </location>
</feature>
<keyword evidence="4 7" id="KW-0812">Transmembrane</keyword>